<dbReference type="PANTHER" id="PTHR45867">
    <property type="entry name" value="PURPLE ACID PHOSPHATASE"/>
    <property type="match status" value="1"/>
</dbReference>
<sequence length="389" mass="43955">MKHTFNLIGLIILCQQFAFAAERPSFVVKPYLQWSTQTQMTVKWETSAATSGYVEYGKAMFDVKSPALSQKVKGKDNVLIQTVNLAGLEPETEYFYRAVSVSTAGDTLRSPIYPFKTAVRADSPFAFAVFSDTQGVPNPTVWGEIAKIAEKERPNFAIHSGDQVDNGHDRSNWVGQFFPQGQQFMSKYAMFAVPGNHENDAPNYHNYLGHPDGLRCYSFVYGNTEFFMFDSNQDVSVGSEIYKKLEADLAKSTAKWKIVSHHHPVYSSDDDDYGNTRVAKSTLGSPKLAHLAPLYEKYNVDIVFYGHVHTYERTWPLRNNKVDLDNGTIYMTLGGGGGGLERPSSWRSWFTNKLFLDHHYGYVRVVNGELHFQGIDVRGNVFDQFVLKK</sequence>
<evidence type="ECO:0000313" key="5">
    <source>
        <dbReference type="Proteomes" id="UP000309872"/>
    </source>
</evidence>
<dbReference type="OrthoDB" id="9809781at2"/>
<dbReference type="EMBL" id="SUKA01000002">
    <property type="protein sequence ID" value="TJY66775.1"/>
    <property type="molecule type" value="Genomic_DNA"/>
</dbReference>
<feature type="chain" id="PRO_5020262916" evidence="2">
    <location>
        <begin position="21"/>
        <end position="389"/>
    </location>
</feature>
<dbReference type="InterPro" id="IPR029052">
    <property type="entry name" value="Metallo-depent_PP-like"/>
</dbReference>
<dbReference type="SUPFAM" id="SSF56300">
    <property type="entry name" value="Metallo-dependent phosphatases"/>
    <property type="match status" value="1"/>
</dbReference>
<evidence type="ECO:0000256" key="2">
    <source>
        <dbReference type="SAM" id="SignalP"/>
    </source>
</evidence>
<evidence type="ECO:0000313" key="4">
    <source>
        <dbReference type="EMBL" id="TJY66775.1"/>
    </source>
</evidence>
<reference evidence="4 5" key="1">
    <citation type="submission" date="2019-04" db="EMBL/GenBank/DDBJ databases">
        <title>Sphingobacterium olei sp. nov., isolated from oil-contaminated soil.</title>
        <authorList>
            <person name="Liu B."/>
        </authorList>
    </citation>
    <scope>NUCLEOTIDE SEQUENCE [LARGE SCALE GENOMIC DNA]</scope>
    <source>
        <strain evidence="4 5">Y3L14</strain>
    </source>
</reference>
<dbReference type="RefSeq" id="WP_136820124.1">
    <property type="nucleotide sequence ID" value="NZ_BMJX01000002.1"/>
</dbReference>
<dbReference type="Proteomes" id="UP000309872">
    <property type="component" value="Unassembled WGS sequence"/>
</dbReference>
<dbReference type="CDD" id="cd00063">
    <property type="entry name" value="FN3"/>
    <property type="match status" value="1"/>
</dbReference>
<comment type="caution">
    <text evidence="4">The sequence shown here is derived from an EMBL/GenBank/DDBJ whole genome shotgun (WGS) entry which is preliminary data.</text>
</comment>
<dbReference type="SUPFAM" id="SSF49363">
    <property type="entry name" value="Purple acid phosphatase, N-terminal domain"/>
    <property type="match status" value="1"/>
</dbReference>
<dbReference type="PROSITE" id="PS50853">
    <property type="entry name" value="FN3"/>
    <property type="match status" value="1"/>
</dbReference>
<dbReference type="InterPro" id="IPR003961">
    <property type="entry name" value="FN3_dom"/>
</dbReference>
<accession>A0A4U0H500</accession>
<evidence type="ECO:0000259" key="3">
    <source>
        <dbReference type="PROSITE" id="PS50853"/>
    </source>
</evidence>
<evidence type="ECO:0000256" key="1">
    <source>
        <dbReference type="ARBA" id="ARBA00022729"/>
    </source>
</evidence>
<dbReference type="PANTHER" id="PTHR45867:SF3">
    <property type="entry name" value="ACID PHOSPHATASE TYPE 7"/>
    <property type="match status" value="1"/>
</dbReference>
<proteinExistence type="predicted"/>
<organism evidence="4 5">
    <name type="scientific">Sphingobacterium alkalisoli</name>
    <dbReference type="NCBI Taxonomy" id="1874115"/>
    <lineage>
        <taxon>Bacteria</taxon>
        <taxon>Pseudomonadati</taxon>
        <taxon>Bacteroidota</taxon>
        <taxon>Sphingobacteriia</taxon>
        <taxon>Sphingobacteriales</taxon>
        <taxon>Sphingobacteriaceae</taxon>
        <taxon>Sphingobacterium</taxon>
    </lineage>
</organism>
<dbReference type="InterPro" id="IPR015914">
    <property type="entry name" value="PAPs_N"/>
</dbReference>
<dbReference type="Gene3D" id="2.60.40.380">
    <property type="entry name" value="Purple acid phosphatase-like, N-terminal"/>
    <property type="match status" value="1"/>
</dbReference>
<dbReference type="AlphaFoldDB" id="A0A4U0H500"/>
<protein>
    <submittedName>
        <fullName evidence="4">Metallophosphoesterase family protein</fullName>
    </submittedName>
</protein>
<dbReference type="Pfam" id="PF00149">
    <property type="entry name" value="Metallophos"/>
    <property type="match status" value="1"/>
</dbReference>
<dbReference type="GO" id="GO:0046872">
    <property type="term" value="F:metal ion binding"/>
    <property type="evidence" value="ECO:0007669"/>
    <property type="project" value="InterPro"/>
</dbReference>
<feature type="domain" description="Fibronectin type-III" evidence="3">
    <location>
        <begin position="23"/>
        <end position="120"/>
    </location>
</feature>
<name>A0A4U0H500_9SPHI</name>
<keyword evidence="1 2" id="KW-0732">Signal</keyword>
<gene>
    <name evidence="4" type="ORF">FAZ19_07605</name>
</gene>
<dbReference type="InterPro" id="IPR008963">
    <property type="entry name" value="Purple_acid_Pase-like_N"/>
</dbReference>
<dbReference type="GO" id="GO:0003993">
    <property type="term" value="F:acid phosphatase activity"/>
    <property type="evidence" value="ECO:0007669"/>
    <property type="project" value="InterPro"/>
</dbReference>
<feature type="signal peptide" evidence="2">
    <location>
        <begin position="1"/>
        <end position="20"/>
    </location>
</feature>
<dbReference type="Pfam" id="PF16656">
    <property type="entry name" value="Pur_ac_phosph_N"/>
    <property type="match status" value="1"/>
</dbReference>
<dbReference type="InterPro" id="IPR004843">
    <property type="entry name" value="Calcineurin-like_PHP"/>
</dbReference>
<keyword evidence="5" id="KW-1185">Reference proteome</keyword>
<dbReference type="Gene3D" id="3.60.21.10">
    <property type="match status" value="1"/>
</dbReference>